<keyword evidence="2" id="KW-1185">Reference proteome</keyword>
<accession>A0A1B8PPX5</accession>
<dbReference type="EMBL" id="UGPY01000001">
    <property type="protein sequence ID" value="STY97935.1"/>
    <property type="molecule type" value="Genomic_DNA"/>
</dbReference>
<proteinExistence type="predicted"/>
<dbReference type="Proteomes" id="UP000255230">
    <property type="component" value="Unassembled WGS sequence"/>
</dbReference>
<sequence>MMTNNTETTQPSNSYKIIYYLYMAFVFYFLIGIYANFHEGIWEILYQLSSSAVLLSMAVATYFIFQKMRQENDSVLADIRSGILVIIFLAIILFLGSFEFKQSFYAVFEPTKTAIADEYTTQIKDYRGTKQYYLFFDDKENPNSCDSHIQKCKYQYKVRINSGTYQQINNKQQMAKDNPLKIFYKPKAEILMKWEAI</sequence>
<dbReference type="AlphaFoldDB" id="A0A1B8PPX5"/>
<reference evidence="1 2" key="1">
    <citation type="submission" date="2018-06" db="EMBL/GenBank/DDBJ databases">
        <authorList>
            <consortium name="Pathogen Informatics"/>
            <person name="Doyle S."/>
        </authorList>
    </citation>
    <scope>NUCLEOTIDE SEQUENCE [LARGE SCALE GENOMIC DNA]</scope>
    <source>
        <strain evidence="1 2">NCTC10465</strain>
    </source>
</reference>
<evidence type="ECO:0000313" key="2">
    <source>
        <dbReference type="Proteomes" id="UP000255230"/>
    </source>
</evidence>
<dbReference type="GeneID" id="35779219"/>
<protein>
    <submittedName>
        <fullName evidence="1">Uncharacterized protein</fullName>
    </submittedName>
</protein>
<name>A0A1B8PPX5_FAUOS</name>
<gene>
    <name evidence="1" type="ORF">NCTC10465_01733</name>
</gene>
<dbReference type="OrthoDB" id="6648912at2"/>
<dbReference type="RefSeq" id="WP_065252136.1">
    <property type="nucleotide sequence ID" value="NZ_CBCRZU010000002.1"/>
</dbReference>
<organism evidence="1 2">
    <name type="scientific">Faucicola osloensis</name>
    <name type="common">Moraxella osloensis</name>
    <dbReference type="NCBI Taxonomy" id="34062"/>
    <lineage>
        <taxon>Bacteria</taxon>
        <taxon>Pseudomonadati</taxon>
        <taxon>Pseudomonadota</taxon>
        <taxon>Gammaproteobacteria</taxon>
        <taxon>Moraxellales</taxon>
        <taxon>Moraxellaceae</taxon>
        <taxon>Faucicola</taxon>
    </lineage>
</organism>
<evidence type="ECO:0000313" key="1">
    <source>
        <dbReference type="EMBL" id="STY97935.1"/>
    </source>
</evidence>